<dbReference type="AlphaFoldDB" id="A0A1I7YJR1"/>
<sequence>METCFDGVLVFHCYEMDKDASSLQAMCLVPLDPVVFRVFNKAYATKTEEAHHSSKHSDPFLLEEDLILT</sequence>
<evidence type="ECO:0000313" key="1">
    <source>
        <dbReference type="Proteomes" id="UP000095287"/>
    </source>
</evidence>
<organism evidence="1 2">
    <name type="scientific">Steinernema glaseri</name>
    <dbReference type="NCBI Taxonomy" id="37863"/>
    <lineage>
        <taxon>Eukaryota</taxon>
        <taxon>Metazoa</taxon>
        <taxon>Ecdysozoa</taxon>
        <taxon>Nematoda</taxon>
        <taxon>Chromadorea</taxon>
        <taxon>Rhabditida</taxon>
        <taxon>Tylenchina</taxon>
        <taxon>Panagrolaimomorpha</taxon>
        <taxon>Strongyloidoidea</taxon>
        <taxon>Steinernematidae</taxon>
        <taxon>Steinernema</taxon>
    </lineage>
</organism>
<name>A0A1I7YJR1_9BILA</name>
<reference evidence="2" key="1">
    <citation type="submission" date="2016-11" db="UniProtKB">
        <authorList>
            <consortium name="WormBaseParasite"/>
        </authorList>
    </citation>
    <scope>IDENTIFICATION</scope>
</reference>
<dbReference type="Proteomes" id="UP000095287">
    <property type="component" value="Unplaced"/>
</dbReference>
<proteinExistence type="predicted"/>
<accession>A0A1I7YJR1</accession>
<dbReference type="WBParaSite" id="L893_g17030.t1">
    <property type="protein sequence ID" value="L893_g17030.t1"/>
    <property type="gene ID" value="L893_g17030"/>
</dbReference>
<protein>
    <submittedName>
        <fullName evidence="2">DCD domain-containing protein</fullName>
    </submittedName>
</protein>
<evidence type="ECO:0000313" key="2">
    <source>
        <dbReference type="WBParaSite" id="L893_g17030.t1"/>
    </source>
</evidence>
<keyword evidence="1" id="KW-1185">Reference proteome</keyword>